<dbReference type="PROSITE" id="PS01227">
    <property type="entry name" value="UPF0012"/>
    <property type="match status" value="1"/>
</dbReference>
<dbReference type="PROSITE" id="PS50263">
    <property type="entry name" value="CN_HYDROLASE"/>
    <property type="match status" value="1"/>
</dbReference>
<gene>
    <name evidence="4" type="ORF">J1N51_11835</name>
</gene>
<dbReference type="KEGG" id="psym:J1N51_11835"/>
<sequence length="285" mass="31388">MHAFVLQMTSTPNVDENIAFVNQQLELAQTAGQLKVNSLVVLPECFANFGGRDKSNLAIAENLGEGQVQSKLARIANQYQIYLVAGSFPTLPNEGECTGDSPAKFMATCLVFNPNGHLIADYQKIHLFDVDVDDNTGSYRESDSTIPGKNLVCFDTEWGRVGVAICYDLRFPGLFQALRAKGVDAIVLPSAFTEKTGAAHWQSLLSARAIENQIYMIASNQNGVHQNGRETFGHSMVISPWGEVVTNAKRENGLFGTFLDKARIKEIRQNMPVSNHNQFTFVQKA</sequence>
<dbReference type="SUPFAM" id="SSF56317">
    <property type="entry name" value="Carbon-nitrogen hydrolase"/>
    <property type="match status" value="1"/>
</dbReference>
<name>A0A975DBS9_9GAMM</name>
<dbReference type="InterPro" id="IPR001110">
    <property type="entry name" value="UPF0012_CS"/>
</dbReference>
<accession>A0A975DBS9</accession>
<proteinExistence type="inferred from homology"/>
<dbReference type="InterPro" id="IPR036526">
    <property type="entry name" value="C-N_Hydrolase_sf"/>
</dbReference>
<dbReference type="Pfam" id="PF00795">
    <property type="entry name" value="CN_hydrolase"/>
    <property type="match status" value="1"/>
</dbReference>
<dbReference type="PANTHER" id="PTHR23088:SF27">
    <property type="entry name" value="DEAMINATED GLUTATHIONE AMIDASE"/>
    <property type="match status" value="1"/>
</dbReference>
<dbReference type="InterPro" id="IPR045254">
    <property type="entry name" value="Nit1/2_C-N_Hydrolase"/>
</dbReference>
<evidence type="ECO:0000313" key="5">
    <source>
        <dbReference type="Proteomes" id="UP000682739"/>
    </source>
</evidence>
<feature type="domain" description="CN hydrolase" evidence="3">
    <location>
        <begin position="1"/>
        <end position="261"/>
    </location>
</feature>
<dbReference type="Gene3D" id="3.60.110.10">
    <property type="entry name" value="Carbon-nitrogen hydrolase"/>
    <property type="match status" value="1"/>
</dbReference>
<keyword evidence="5" id="KW-1185">Reference proteome</keyword>
<dbReference type="PANTHER" id="PTHR23088">
    <property type="entry name" value="NITRILASE-RELATED"/>
    <property type="match status" value="1"/>
</dbReference>
<dbReference type="EMBL" id="CP072110">
    <property type="protein sequence ID" value="QTH63416.1"/>
    <property type="molecule type" value="Genomic_DNA"/>
</dbReference>
<evidence type="ECO:0000256" key="1">
    <source>
        <dbReference type="ARBA" id="ARBA00010613"/>
    </source>
</evidence>
<dbReference type="RefSeq" id="WP_208831472.1">
    <property type="nucleotide sequence ID" value="NZ_CP072110.1"/>
</dbReference>
<evidence type="ECO:0000256" key="2">
    <source>
        <dbReference type="ARBA" id="ARBA00022801"/>
    </source>
</evidence>
<organism evidence="4 5">
    <name type="scientific">Psychrosphaera ytuae</name>
    <dbReference type="NCBI Taxonomy" id="2820710"/>
    <lineage>
        <taxon>Bacteria</taxon>
        <taxon>Pseudomonadati</taxon>
        <taxon>Pseudomonadota</taxon>
        <taxon>Gammaproteobacteria</taxon>
        <taxon>Alteromonadales</taxon>
        <taxon>Pseudoalteromonadaceae</taxon>
        <taxon>Psychrosphaera</taxon>
    </lineage>
</organism>
<evidence type="ECO:0000259" key="3">
    <source>
        <dbReference type="PROSITE" id="PS50263"/>
    </source>
</evidence>
<dbReference type="AlphaFoldDB" id="A0A975DBS9"/>
<dbReference type="InterPro" id="IPR003010">
    <property type="entry name" value="C-N_Hydrolase"/>
</dbReference>
<comment type="similarity">
    <text evidence="1">Belongs to the carbon-nitrogen hydrolase superfamily. NIT1/NIT2 family.</text>
</comment>
<evidence type="ECO:0000313" key="4">
    <source>
        <dbReference type="EMBL" id="QTH63416.1"/>
    </source>
</evidence>
<protein>
    <submittedName>
        <fullName evidence="4">Carbon-nitrogen hydrolase family protein</fullName>
    </submittedName>
</protein>
<keyword evidence="2 4" id="KW-0378">Hydrolase</keyword>
<reference evidence="4" key="1">
    <citation type="submission" date="2021-03" db="EMBL/GenBank/DDBJ databases">
        <title>Description of Psychrosphaera ytuae sp. nov. isolated from deep sea sediment of South China Sea.</title>
        <authorList>
            <person name="Zhang J."/>
            <person name="Xu X.-D."/>
        </authorList>
    </citation>
    <scope>NUCLEOTIDE SEQUENCE</scope>
    <source>
        <strain evidence="4">MTZ26</strain>
    </source>
</reference>
<dbReference type="Proteomes" id="UP000682739">
    <property type="component" value="Chromosome"/>
</dbReference>
<dbReference type="CDD" id="cd07572">
    <property type="entry name" value="nit"/>
    <property type="match status" value="1"/>
</dbReference>
<dbReference type="GO" id="GO:0016811">
    <property type="term" value="F:hydrolase activity, acting on carbon-nitrogen (but not peptide) bonds, in linear amides"/>
    <property type="evidence" value="ECO:0007669"/>
    <property type="project" value="InterPro"/>
</dbReference>